<protein>
    <submittedName>
        <fullName evidence="2">Uncharacterized protein</fullName>
    </submittedName>
</protein>
<accession>A0A8X6HZ61</accession>
<proteinExistence type="predicted"/>
<organism evidence="2 3">
    <name type="scientific">Trichonephila clavata</name>
    <name type="common">Joro spider</name>
    <name type="synonym">Nephila clavata</name>
    <dbReference type="NCBI Taxonomy" id="2740835"/>
    <lineage>
        <taxon>Eukaryota</taxon>
        <taxon>Metazoa</taxon>
        <taxon>Ecdysozoa</taxon>
        <taxon>Arthropoda</taxon>
        <taxon>Chelicerata</taxon>
        <taxon>Arachnida</taxon>
        <taxon>Araneae</taxon>
        <taxon>Araneomorphae</taxon>
        <taxon>Entelegynae</taxon>
        <taxon>Araneoidea</taxon>
        <taxon>Nephilidae</taxon>
        <taxon>Trichonephila</taxon>
    </lineage>
</organism>
<reference evidence="2" key="1">
    <citation type="submission" date="2020-07" db="EMBL/GenBank/DDBJ databases">
        <title>Multicomponent nature underlies the extraordinary mechanical properties of spider dragline silk.</title>
        <authorList>
            <person name="Kono N."/>
            <person name="Nakamura H."/>
            <person name="Mori M."/>
            <person name="Yoshida Y."/>
            <person name="Ohtoshi R."/>
            <person name="Malay A.D."/>
            <person name="Moran D.A.P."/>
            <person name="Tomita M."/>
            <person name="Numata K."/>
            <person name="Arakawa K."/>
        </authorList>
    </citation>
    <scope>NUCLEOTIDE SEQUENCE</scope>
</reference>
<evidence type="ECO:0000313" key="2">
    <source>
        <dbReference type="EMBL" id="GFR32418.1"/>
    </source>
</evidence>
<keyword evidence="3" id="KW-1185">Reference proteome</keyword>
<dbReference type="Proteomes" id="UP000887116">
    <property type="component" value="Unassembled WGS sequence"/>
</dbReference>
<evidence type="ECO:0000256" key="1">
    <source>
        <dbReference type="SAM" id="Phobius"/>
    </source>
</evidence>
<evidence type="ECO:0000313" key="3">
    <source>
        <dbReference type="Proteomes" id="UP000887116"/>
    </source>
</evidence>
<gene>
    <name evidence="2" type="ORF">TNCT_39061</name>
</gene>
<sequence length="146" mass="17133">MLWPRVLHHSQDQVLHRTCVGKNIRRRPSSDPSQSFEEVKSFFSLFSSFPRHVPPKKPAVKSNTKLTINDHPNEHKVHILGGCWVFLVDNEKRWYAVFSVLTIIWFSLHYFSNIFIAELMFLLAISIFWSIEKMAASSENARHWIP</sequence>
<comment type="caution">
    <text evidence="2">The sequence shown here is derived from an EMBL/GenBank/DDBJ whole genome shotgun (WGS) entry which is preliminary data.</text>
</comment>
<keyword evidence="1" id="KW-0472">Membrane</keyword>
<feature type="transmembrane region" description="Helical" evidence="1">
    <location>
        <begin position="94"/>
        <end position="125"/>
    </location>
</feature>
<dbReference type="AlphaFoldDB" id="A0A8X6HZ61"/>
<dbReference type="EMBL" id="BMAO01039573">
    <property type="protein sequence ID" value="GFR32418.1"/>
    <property type="molecule type" value="Genomic_DNA"/>
</dbReference>
<keyword evidence="1" id="KW-1133">Transmembrane helix</keyword>
<name>A0A8X6HZ61_TRICU</name>
<keyword evidence="1" id="KW-0812">Transmembrane</keyword>